<evidence type="ECO:0000313" key="2">
    <source>
        <dbReference type="EMBL" id="KAJ7304424.1"/>
    </source>
</evidence>
<gene>
    <name evidence="2" type="ORF">JRQ81_011982</name>
</gene>
<proteinExistence type="predicted"/>
<evidence type="ECO:0000256" key="1">
    <source>
        <dbReference type="SAM" id="MobiDB-lite"/>
    </source>
</evidence>
<comment type="caution">
    <text evidence="2">The sequence shown here is derived from an EMBL/GenBank/DDBJ whole genome shotgun (WGS) entry which is preliminary data.</text>
</comment>
<evidence type="ECO:0000313" key="3">
    <source>
        <dbReference type="Proteomes" id="UP001142489"/>
    </source>
</evidence>
<keyword evidence="3" id="KW-1185">Reference proteome</keyword>
<reference evidence="2" key="1">
    <citation type="journal article" date="2023" name="DNA Res.">
        <title>Chromosome-level genome assembly of Phrynocephalus forsythii using third-generation DNA sequencing and Hi-C analysis.</title>
        <authorList>
            <person name="Qi Y."/>
            <person name="Zhao W."/>
            <person name="Zhao Y."/>
            <person name="Niu C."/>
            <person name="Cao S."/>
            <person name="Zhang Y."/>
        </authorList>
    </citation>
    <scope>NUCLEOTIDE SEQUENCE</scope>
    <source>
        <tissue evidence="2">Muscle</tissue>
    </source>
</reference>
<name>A0A9Q1AQM7_9SAUR</name>
<protein>
    <submittedName>
        <fullName evidence="2">Uncharacterized protein</fullName>
    </submittedName>
</protein>
<organism evidence="2 3">
    <name type="scientific">Phrynocephalus forsythii</name>
    <dbReference type="NCBI Taxonomy" id="171643"/>
    <lineage>
        <taxon>Eukaryota</taxon>
        <taxon>Metazoa</taxon>
        <taxon>Chordata</taxon>
        <taxon>Craniata</taxon>
        <taxon>Vertebrata</taxon>
        <taxon>Euteleostomi</taxon>
        <taxon>Lepidosauria</taxon>
        <taxon>Squamata</taxon>
        <taxon>Bifurcata</taxon>
        <taxon>Unidentata</taxon>
        <taxon>Episquamata</taxon>
        <taxon>Toxicofera</taxon>
        <taxon>Iguania</taxon>
        <taxon>Acrodonta</taxon>
        <taxon>Agamidae</taxon>
        <taxon>Agaminae</taxon>
        <taxon>Phrynocephalus</taxon>
    </lineage>
</organism>
<feature type="region of interest" description="Disordered" evidence="1">
    <location>
        <begin position="25"/>
        <end position="86"/>
    </location>
</feature>
<feature type="compositionally biased region" description="Low complexity" evidence="1">
    <location>
        <begin position="28"/>
        <end position="43"/>
    </location>
</feature>
<accession>A0A9Q1AQM7</accession>
<sequence>MPPRLNRAASSKAVPASAFCQRTTTSVPWASAACPPGSSPPWSRQEEPAEPQALPKLPLAGDSEGDGGREAAVGNTRSREKNHWVVPAPPPPVVLVSQQLSPRLWWEHASAQEASGTAGEGRRFSSPSLPQREWGRLHFHAPAQLLATSKIKMCNFQKLWEGKMGGGSPFQFFHLFPKFPPMAATFPEILHLQCRNTPWETAPE</sequence>
<dbReference type="AlphaFoldDB" id="A0A9Q1AQM7"/>
<dbReference type="PROSITE" id="PS51257">
    <property type="entry name" value="PROKAR_LIPOPROTEIN"/>
    <property type="match status" value="1"/>
</dbReference>
<dbReference type="Proteomes" id="UP001142489">
    <property type="component" value="Unassembled WGS sequence"/>
</dbReference>
<dbReference type="EMBL" id="JAPFRF010000023">
    <property type="protein sequence ID" value="KAJ7304424.1"/>
    <property type="molecule type" value="Genomic_DNA"/>
</dbReference>